<dbReference type="InterPro" id="IPR023393">
    <property type="entry name" value="START-like_dom_sf"/>
</dbReference>
<dbReference type="AlphaFoldDB" id="A0A9D2EG22"/>
<evidence type="ECO:0000313" key="1">
    <source>
        <dbReference type="EMBL" id="HIZ36807.1"/>
    </source>
</evidence>
<organism evidence="1 2">
    <name type="scientific">Candidatus Ruania gallistercoris</name>
    <dbReference type="NCBI Taxonomy" id="2838746"/>
    <lineage>
        <taxon>Bacteria</taxon>
        <taxon>Bacillati</taxon>
        <taxon>Actinomycetota</taxon>
        <taxon>Actinomycetes</taxon>
        <taxon>Micrococcales</taxon>
        <taxon>Ruaniaceae</taxon>
        <taxon>Ruania</taxon>
    </lineage>
</organism>
<protein>
    <submittedName>
        <fullName evidence="1">SRPBCC family protein</fullName>
    </submittedName>
</protein>
<dbReference type="Gene3D" id="3.30.530.20">
    <property type="match status" value="1"/>
</dbReference>
<gene>
    <name evidence="1" type="ORF">H9815_13615</name>
</gene>
<dbReference type="InterPro" id="IPR010419">
    <property type="entry name" value="CO_DH_gsu"/>
</dbReference>
<dbReference type="Proteomes" id="UP000824037">
    <property type="component" value="Unassembled WGS sequence"/>
</dbReference>
<evidence type="ECO:0000313" key="2">
    <source>
        <dbReference type="Proteomes" id="UP000824037"/>
    </source>
</evidence>
<dbReference type="CDD" id="cd07823">
    <property type="entry name" value="SRPBCC_5"/>
    <property type="match status" value="1"/>
</dbReference>
<dbReference type="Pfam" id="PF06240">
    <property type="entry name" value="COXG"/>
    <property type="match status" value="1"/>
</dbReference>
<accession>A0A9D2EG22</accession>
<reference evidence="1" key="1">
    <citation type="journal article" date="2021" name="PeerJ">
        <title>Extensive microbial diversity within the chicken gut microbiome revealed by metagenomics and culture.</title>
        <authorList>
            <person name="Gilroy R."/>
            <person name="Ravi A."/>
            <person name="Getino M."/>
            <person name="Pursley I."/>
            <person name="Horton D.L."/>
            <person name="Alikhan N.F."/>
            <person name="Baker D."/>
            <person name="Gharbi K."/>
            <person name="Hall N."/>
            <person name="Watson M."/>
            <person name="Adriaenssens E.M."/>
            <person name="Foster-Nyarko E."/>
            <person name="Jarju S."/>
            <person name="Secka A."/>
            <person name="Antonio M."/>
            <person name="Oren A."/>
            <person name="Chaudhuri R.R."/>
            <person name="La Ragione R."/>
            <person name="Hildebrand F."/>
            <person name="Pallen M.J."/>
        </authorList>
    </citation>
    <scope>NUCLEOTIDE SEQUENCE</scope>
    <source>
        <strain evidence="1">ChiGjej4B4-7305</strain>
    </source>
</reference>
<name>A0A9D2EG22_9MICO</name>
<comment type="caution">
    <text evidence="1">The sequence shown here is derived from an EMBL/GenBank/DDBJ whole genome shotgun (WGS) entry which is preliminary data.</text>
</comment>
<sequence length="150" mass="16112">MQLEHQFEVPASLATTWETFNDLEQVVPCFPGATLTEVDGDEFTGQVRVKLGPISLLYNGTGRFLERDEAAGRIVIEASGKDRRGNGTAGATVTALLTEAGEGTALDVVTEMNIGGKPAQFGRGMIQSISNKMLDKFLTCIREKMSAAET</sequence>
<dbReference type="EMBL" id="DXBY01000235">
    <property type="protein sequence ID" value="HIZ36807.1"/>
    <property type="molecule type" value="Genomic_DNA"/>
</dbReference>
<dbReference type="SUPFAM" id="SSF55961">
    <property type="entry name" value="Bet v1-like"/>
    <property type="match status" value="1"/>
</dbReference>
<dbReference type="PANTHER" id="PTHR38588">
    <property type="entry name" value="BLL0334 PROTEIN"/>
    <property type="match status" value="1"/>
</dbReference>
<proteinExistence type="predicted"/>
<reference evidence="1" key="2">
    <citation type="submission" date="2021-04" db="EMBL/GenBank/DDBJ databases">
        <authorList>
            <person name="Gilroy R."/>
        </authorList>
    </citation>
    <scope>NUCLEOTIDE SEQUENCE</scope>
    <source>
        <strain evidence="1">ChiGjej4B4-7305</strain>
    </source>
</reference>
<dbReference type="PANTHER" id="PTHR38588:SF1">
    <property type="entry name" value="BLL0334 PROTEIN"/>
    <property type="match status" value="1"/>
</dbReference>